<evidence type="ECO:0000313" key="3">
    <source>
        <dbReference type="Proteomes" id="UP000042958"/>
    </source>
</evidence>
<name>A0A0F7TVZ8_PENBI</name>
<dbReference type="AlphaFoldDB" id="A0A0F7TVZ8"/>
<feature type="region of interest" description="Disordered" evidence="1">
    <location>
        <begin position="76"/>
        <end position="147"/>
    </location>
</feature>
<reference evidence="3" key="1">
    <citation type="journal article" date="2015" name="Genome Announc.">
        <title>Draft genome sequence of the fungus Penicillium brasilianum MG11.</title>
        <authorList>
            <person name="Horn F."/>
            <person name="Linde J."/>
            <person name="Mattern D.J."/>
            <person name="Walther G."/>
            <person name="Guthke R."/>
            <person name="Brakhage A.A."/>
            <person name="Valiante V."/>
        </authorList>
    </citation>
    <scope>NUCLEOTIDE SEQUENCE [LARGE SCALE GENOMIC DNA]</scope>
    <source>
        <strain evidence="3">MG11</strain>
    </source>
</reference>
<feature type="compositionally biased region" description="Basic and acidic residues" evidence="1">
    <location>
        <begin position="135"/>
        <end position="147"/>
    </location>
</feature>
<keyword evidence="3" id="KW-1185">Reference proteome</keyword>
<accession>A0A0F7TVZ8</accession>
<dbReference type="OrthoDB" id="5375886at2759"/>
<sequence>MMELLDTRFSTDHVSYVSIDIYRSFLRQTLLEQFLTPIHFTNSLHHSIVHSSNGSIRGSHYFTNLTALLEYFHSKMSASRPGRQSPEPETQSGAQQRDPPSHGKLDGSSTSQAPEFSYEKADPKANTLGGSNPKHPLEDIEAAKFKK</sequence>
<dbReference type="Proteomes" id="UP000042958">
    <property type="component" value="Unassembled WGS sequence"/>
</dbReference>
<dbReference type="EMBL" id="CDHK01000007">
    <property type="protein sequence ID" value="CEJ59267.1"/>
    <property type="molecule type" value="Genomic_DNA"/>
</dbReference>
<protein>
    <submittedName>
        <fullName evidence="2">Uncharacterized protein</fullName>
    </submittedName>
</protein>
<evidence type="ECO:0000313" key="2">
    <source>
        <dbReference type="EMBL" id="CEJ59267.1"/>
    </source>
</evidence>
<evidence type="ECO:0000256" key="1">
    <source>
        <dbReference type="SAM" id="MobiDB-lite"/>
    </source>
</evidence>
<proteinExistence type="predicted"/>
<organism evidence="2 3">
    <name type="scientific">Penicillium brasilianum</name>
    <dbReference type="NCBI Taxonomy" id="104259"/>
    <lineage>
        <taxon>Eukaryota</taxon>
        <taxon>Fungi</taxon>
        <taxon>Dikarya</taxon>
        <taxon>Ascomycota</taxon>
        <taxon>Pezizomycotina</taxon>
        <taxon>Eurotiomycetes</taxon>
        <taxon>Eurotiomycetidae</taxon>
        <taxon>Eurotiales</taxon>
        <taxon>Aspergillaceae</taxon>
        <taxon>Penicillium</taxon>
    </lineage>
</organism>
<gene>
    <name evidence="2" type="ORF">PMG11_07898</name>
</gene>